<accession>A0AAD6UHJ6</accession>
<gene>
    <name evidence="3" type="ORF">B0H15DRAFT_772022</name>
</gene>
<dbReference type="GO" id="GO:0004519">
    <property type="term" value="F:endonuclease activity"/>
    <property type="evidence" value="ECO:0007669"/>
    <property type="project" value="UniProtKB-KW"/>
</dbReference>
<dbReference type="InterPro" id="IPR036691">
    <property type="entry name" value="Endo/exonu/phosph_ase_sf"/>
</dbReference>
<dbReference type="EMBL" id="JARJCN010000008">
    <property type="protein sequence ID" value="KAJ7098801.1"/>
    <property type="molecule type" value="Genomic_DNA"/>
</dbReference>
<evidence type="ECO:0000313" key="3">
    <source>
        <dbReference type="EMBL" id="KAJ7098801.1"/>
    </source>
</evidence>
<dbReference type="Gene3D" id="3.60.10.10">
    <property type="entry name" value="Endonuclease/exonuclease/phosphatase"/>
    <property type="match status" value="1"/>
</dbReference>
<reference evidence="3" key="1">
    <citation type="submission" date="2023-03" db="EMBL/GenBank/DDBJ databases">
        <title>Massive genome expansion in bonnet fungi (Mycena s.s.) driven by repeated elements and novel gene families across ecological guilds.</title>
        <authorList>
            <consortium name="Lawrence Berkeley National Laboratory"/>
            <person name="Harder C.B."/>
            <person name="Miyauchi S."/>
            <person name="Viragh M."/>
            <person name="Kuo A."/>
            <person name="Thoen E."/>
            <person name="Andreopoulos B."/>
            <person name="Lu D."/>
            <person name="Skrede I."/>
            <person name="Drula E."/>
            <person name="Henrissat B."/>
            <person name="Morin E."/>
            <person name="Kohler A."/>
            <person name="Barry K."/>
            <person name="LaButti K."/>
            <person name="Morin E."/>
            <person name="Salamov A."/>
            <person name="Lipzen A."/>
            <person name="Mereny Z."/>
            <person name="Hegedus B."/>
            <person name="Baldrian P."/>
            <person name="Stursova M."/>
            <person name="Weitz H."/>
            <person name="Taylor A."/>
            <person name="Grigoriev I.V."/>
            <person name="Nagy L.G."/>
            <person name="Martin F."/>
            <person name="Kauserud H."/>
        </authorList>
    </citation>
    <scope>NUCLEOTIDE SEQUENCE</scope>
    <source>
        <strain evidence="3">CBHHK173m</strain>
    </source>
</reference>
<evidence type="ECO:0000256" key="1">
    <source>
        <dbReference type="SAM" id="Coils"/>
    </source>
</evidence>
<keyword evidence="1" id="KW-0175">Coiled coil</keyword>
<keyword evidence="3" id="KW-0378">Hydrolase</keyword>
<feature type="non-terminal residue" evidence="3">
    <location>
        <position position="638"/>
    </location>
</feature>
<evidence type="ECO:0000256" key="2">
    <source>
        <dbReference type="SAM" id="MobiDB-lite"/>
    </source>
</evidence>
<name>A0AAD6UHJ6_9AGAR</name>
<dbReference type="Proteomes" id="UP001222325">
    <property type="component" value="Unassembled WGS sequence"/>
</dbReference>
<feature type="coiled-coil region" evidence="1">
    <location>
        <begin position="370"/>
        <end position="397"/>
    </location>
</feature>
<keyword evidence="3" id="KW-0255">Endonuclease</keyword>
<proteinExistence type="predicted"/>
<evidence type="ECO:0000313" key="4">
    <source>
        <dbReference type="Proteomes" id="UP001222325"/>
    </source>
</evidence>
<feature type="compositionally biased region" description="Pro residues" evidence="2">
    <location>
        <begin position="1"/>
        <end position="11"/>
    </location>
</feature>
<sequence>MGPPEQPPRAPTPLIEDRVFPGPPITDTGQRKKKTKAATMLAALNMKGLGNPNPWHPKHKWYHVNQVMKDDKIGVLVVGEAHLSAARHANIQSLFGRRLEIVFSEDPVTANAKGLAFVVNKDLMKTENIKTQEIIPGRAMLLTLDGHGNQKICILGVYAPNPSAENAQFWKSLREFFENNENNPDIPKPDFMGGDTNIVEDAIDRLPSHSDPENAVMELDKLKEYLGLVDGWRRTYPNTRAYTYIQSRRSGNGSQSRIDRIYVHRDLFRQTYEWRIKTVGISTDHRMVSVRVTTAGAPTTGPGRWVWPAYIMKDKELTSFIHERGMQLQEDLKHLADLPQRNPNNNAQTLWLKFKNEIGDKARARSKILIPKAAKEIANLEAQLDTIINDLTLSEDERILSATILTERLAATQIKKHNTSRLSAQVRNRLEGEVIGRYWSALNRAKKPREAIQRLFKPGHDPLAEIEAQYETDSRRMATIARNYHNSIQKQRRDTPPDIRDPTIEVVLQRVVRKTTPAQADDLKRQLTRADVELSLKLSANNKAPGLNGIPYEVWRILDSRFQTKMYQQKPAFDIVGALQIVFNDIETYGVVPTTGFAKSWMAPLYKKNDPADIVNYRPISLLNTDYKVFTKALTIKL</sequence>
<feature type="region of interest" description="Disordered" evidence="2">
    <location>
        <begin position="1"/>
        <end position="32"/>
    </location>
</feature>
<keyword evidence="4" id="KW-1185">Reference proteome</keyword>
<organism evidence="3 4">
    <name type="scientific">Mycena belliarum</name>
    <dbReference type="NCBI Taxonomy" id="1033014"/>
    <lineage>
        <taxon>Eukaryota</taxon>
        <taxon>Fungi</taxon>
        <taxon>Dikarya</taxon>
        <taxon>Basidiomycota</taxon>
        <taxon>Agaricomycotina</taxon>
        <taxon>Agaricomycetes</taxon>
        <taxon>Agaricomycetidae</taxon>
        <taxon>Agaricales</taxon>
        <taxon>Marasmiineae</taxon>
        <taxon>Mycenaceae</taxon>
        <taxon>Mycena</taxon>
    </lineage>
</organism>
<dbReference type="PANTHER" id="PTHR19446">
    <property type="entry name" value="REVERSE TRANSCRIPTASES"/>
    <property type="match status" value="1"/>
</dbReference>
<protein>
    <submittedName>
        <fullName evidence="3">Endonuclease/exonuclease/phosphatase</fullName>
    </submittedName>
</protein>
<dbReference type="SUPFAM" id="SSF56219">
    <property type="entry name" value="DNase I-like"/>
    <property type="match status" value="1"/>
</dbReference>
<dbReference type="AlphaFoldDB" id="A0AAD6UHJ6"/>
<dbReference type="CDD" id="cd09076">
    <property type="entry name" value="L1-EN"/>
    <property type="match status" value="1"/>
</dbReference>
<comment type="caution">
    <text evidence="3">The sequence shown here is derived from an EMBL/GenBank/DDBJ whole genome shotgun (WGS) entry which is preliminary data.</text>
</comment>
<keyword evidence="3" id="KW-0540">Nuclease</keyword>